<name>A0A8J6JC04_9FIRM</name>
<sequence length="233" mass="25785">MSAGELQFRTAAFGGFQKQDVLDFIDSRSREQQEKLEALKRELEEGAKARAELEEELAAAKDRAECLAAEGETLSAQQKQAQEQAEALRAELEQTRARAEAAERGLADAQARLAKAEPAAAAYESVKDRTAGMELEAHCRAEQVEAEAAERVKKMREQVEHWLGRVQNEYDRLRTSMDATLSHAGGELEQVRGMLDGLSAELERQDEALEGLAETCRTELGPRPPRPLPLDAQ</sequence>
<comment type="caution">
    <text evidence="2">The sequence shown here is derived from an EMBL/GenBank/DDBJ whole genome shotgun (WGS) entry which is preliminary data.</text>
</comment>
<dbReference type="RefSeq" id="WP_186906324.1">
    <property type="nucleotide sequence ID" value="NZ_JACOPP010000001.1"/>
</dbReference>
<dbReference type="Proteomes" id="UP000661435">
    <property type="component" value="Unassembled WGS sequence"/>
</dbReference>
<keyword evidence="3" id="KW-1185">Reference proteome</keyword>
<evidence type="ECO:0000313" key="3">
    <source>
        <dbReference type="Proteomes" id="UP000661435"/>
    </source>
</evidence>
<feature type="coiled-coil region" evidence="1">
    <location>
        <begin position="22"/>
        <end position="112"/>
    </location>
</feature>
<organism evidence="2 3">
    <name type="scientific">Lawsonibacter hominis</name>
    <dbReference type="NCBI Taxonomy" id="2763053"/>
    <lineage>
        <taxon>Bacteria</taxon>
        <taxon>Bacillati</taxon>
        <taxon>Bacillota</taxon>
        <taxon>Clostridia</taxon>
        <taxon>Eubacteriales</taxon>
        <taxon>Oscillospiraceae</taxon>
        <taxon>Lawsonibacter</taxon>
    </lineage>
</organism>
<dbReference type="AlphaFoldDB" id="A0A8J6JC04"/>
<evidence type="ECO:0000313" key="2">
    <source>
        <dbReference type="EMBL" id="MBC5732429.1"/>
    </source>
</evidence>
<feature type="coiled-coil region" evidence="1">
    <location>
        <begin position="188"/>
        <end position="215"/>
    </location>
</feature>
<dbReference type="EMBL" id="JACOPP010000001">
    <property type="protein sequence ID" value="MBC5732429.1"/>
    <property type="molecule type" value="Genomic_DNA"/>
</dbReference>
<reference evidence="2" key="1">
    <citation type="submission" date="2020-08" db="EMBL/GenBank/DDBJ databases">
        <title>Genome public.</title>
        <authorList>
            <person name="Liu C."/>
            <person name="Sun Q."/>
        </authorList>
    </citation>
    <scope>NUCLEOTIDE SEQUENCE</scope>
    <source>
        <strain evidence="2">NSJ-51</strain>
    </source>
</reference>
<protein>
    <submittedName>
        <fullName evidence="2">Uncharacterized protein</fullName>
    </submittedName>
</protein>
<keyword evidence="1" id="KW-0175">Coiled coil</keyword>
<gene>
    <name evidence="2" type="ORF">H8S57_01635</name>
</gene>
<proteinExistence type="predicted"/>
<accession>A0A8J6JC04</accession>
<evidence type="ECO:0000256" key="1">
    <source>
        <dbReference type="SAM" id="Coils"/>
    </source>
</evidence>